<dbReference type="Proteomes" id="UP000694427">
    <property type="component" value="Unplaced"/>
</dbReference>
<dbReference type="InterPro" id="IPR036651">
    <property type="entry name" value="Gln_synt_N_sf"/>
</dbReference>
<organism evidence="6 7">
    <name type="scientific">Cyprinus carpio</name>
    <name type="common">Common carp</name>
    <dbReference type="NCBI Taxonomy" id="7962"/>
    <lineage>
        <taxon>Eukaryota</taxon>
        <taxon>Metazoa</taxon>
        <taxon>Chordata</taxon>
        <taxon>Craniata</taxon>
        <taxon>Vertebrata</taxon>
        <taxon>Euteleostomi</taxon>
        <taxon>Actinopterygii</taxon>
        <taxon>Neopterygii</taxon>
        <taxon>Teleostei</taxon>
        <taxon>Ostariophysi</taxon>
        <taxon>Cypriniformes</taxon>
        <taxon>Cyprinidae</taxon>
        <taxon>Cyprininae</taxon>
        <taxon>Cyprinus</taxon>
    </lineage>
</organism>
<sequence>MSYLSDSSRLKKFLQERYLNLPQGEFCQVTYVWIAYCGVDLCSKNQTMDFEPKTIMLLIPVCFMFRGPFLLDPNKLVLCEVLKHTRQPIVKLLITTQILIQIFLSELNHRNCCNKVMEKVKELHPWFGMEQEYTLLGVNGHPLAGPDLASPNHKLYNLNAPLSPAHTKNCKYKDNNISVHTSRRYCLFILSARSSTALNFRARYSITQNFNDSYRRNITTHRPIITPVHCRKGPSGGKDNKRRLIGCQVFSSSYDFSAGVANHGASIRIPYRVAENKCGYFQDRHPAANCGPYVVTCTVACTCMLKEEEELK</sequence>
<evidence type="ECO:0000256" key="2">
    <source>
        <dbReference type="ARBA" id="ARBA00022598"/>
    </source>
</evidence>
<accession>A0A8C1IN08</accession>
<proteinExistence type="predicted"/>
<reference evidence="6" key="1">
    <citation type="submission" date="2025-08" db="UniProtKB">
        <authorList>
            <consortium name="Ensembl"/>
        </authorList>
    </citation>
    <scope>IDENTIFICATION</scope>
</reference>
<evidence type="ECO:0000259" key="5">
    <source>
        <dbReference type="SMART" id="SM01230"/>
    </source>
</evidence>
<dbReference type="GO" id="GO:0005524">
    <property type="term" value="F:ATP binding"/>
    <property type="evidence" value="ECO:0007669"/>
    <property type="project" value="UniProtKB-KW"/>
</dbReference>
<dbReference type="SUPFAM" id="SSF55931">
    <property type="entry name" value="Glutamine synthetase/guanido kinase"/>
    <property type="match status" value="2"/>
</dbReference>
<keyword evidence="3" id="KW-0547">Nucleotide-binding</keyword>
<evidence type="ECO:0000313" key="6">
    <source>
        <dbReference type="Ensembl" id="ENSCCRP00010020060.1"/>
    </source>
</evidence>
<evidence type="ECO:0000256" key="3">
    <source>
        <dbReference type="ARBA" id="ARBA00022741"/>
    </source>
</evidence>
<dbReference type="GO" id="GO:0006542">
    <property type="term" value="P:glutamine biosynthetic process"/>
    <property type="evidence" value="ECO:0007669"/>
    <property type="project" value="InterPro"/>
</dbReference>
<dbReference type="InterPro" id="IPR050292">
    <property type="entry name" value="Glutamine_Synthetase"/>
</dbReference>
<keyword evidence="7" id="KW-1185">Reference proteome</keyword>
<dbReference type="Ensembl" id="ENSCCRT00010021968.1">
    <property type="protein sequence ID" value="ENSCCRP00010020060.1"/>
    <property type="gene ID" value="ENSCCRG00010008668.1"/>
</dbReference>
<dbReference type="GO" id="GO:0004356">
    <property type="term" value="F:glutamine synthetase activity"/>
    <property type="evidence" value="ECO:0007669"/>
    <property type="project" value="UniProtKB-EC"/>
</dbReference>
<dbReference type="Gene3D" id="3.30.590.10">
    <property type="entry name" value="Glutamine synthetase/guanido kinase, catalytic domain"/>
    <property type="match status" value="2"/>
</dbReference>
<keyword evidence="4" id="KW-0067">ATP-binding</keyword>
<dbReference type="AlphaFoldDB" id="A0A8C1IN08"/>
<dbReference type="Gene3D" id="3.10.20.70">
    <property type="entry name" value="Glutamine synthetase, N-terminal domain"/>
    <property type="match status" value="1"/>
</dbReference>
<keyword evidence="2" id="KW-0436">Ligase</keyword>
<feature type="domain" description="GS catalytic" evidence="5">
    <location>
        <begin position="106"/>
        <end position="303"/>
    </location>
</feature>
<dbReference type="SMART" id="SM01230">
    <property type="entry name" value="Gln-synt_C"/>
    <property type="match status" value="1"/>
</dbReference>
<evidence type="ECO:0000313" key="7">
    <source>
        <dbReference type="Proteomes" id="UP000694427"/>
    </source>
</evidence>
<evidence type="ECO:0000256" key="1">
    <source>
        <dbReference type="ARBA" id="ARBA00012937"/>
    </source>
</evidence>
<protein>
    <recommendedName>
        <fullName evidence="1">glutamine synthetase</fullName>
        <ecNumber evidence="1">6.3.1.2</ecNumber>
    </recommendedName>
</protein>
<dbReference type="PANTHER" id="PTHR20852:SF43">
    <property type="entry name" value="GLUTAMINE SYNTHETASE"/>
    <property type="match status" value="1"/>
</dbReference>
<dbReference type="PANTHER" id="PTHR20852">
    <property type="entry name" value="GLUTAMINE SYNTHETASE"/>
    <property type="match status" value="1"/>
</dbReference>
<dbReference type="InterPro" id="IPR014746">
    <property type="entry name" value="Gln_synth/guanido_kin_cat_dom"/>
</dbReference>
<dbReference type="EC" id="6.3.1.2" evidence="1"/>
<name>A0A8C1IN08_CYPCA</name>
<dbReference type="InterPro" id="IPR008146">
    <property type="entry name" value="Gln_synth_cat_dom"/>
</dbReference>
<evidence type="ECO:0000256" key="4">
    <source>
        <dbReference type="ARBA" id="ARBA00022840"/>
    </source>
</evidence>
<dbReference type="GO" id="GO:0005737">
    <property type="term" value="C:cytoplasm"/>
    <property type="evidence" value="ECO:0007669"/>
    <property type="project" value="TreeGrafter"/>
</dbReference>
<reference evidence="6" key="2">
    <citation type="submission" date="2025-09" db="UniProtKB">
        <authorList>
            <consortium name="Ensembl"/>
        </authorList>
    </citation>
    <scope>IDENTIFICATION</scope>
</reference>